<sequence length="32" mass="3664">MRRRPAVSRTSWRTALSTAERTMVSSCGHESR</sequence>
<name>A0A0A9U238_ARUDO</name>
<reference evidence="2" key="1">
    <citation type="submission" date="2014-09" db="EMBL/GenBank/DDBJ databases">
        <authorList>
            <person name="Magalhaes I.L.F."/>
            <person name="Oliveira U."/>
            <person name="Santos F.R."/>
            <person name="Vidigal T.H.D.A."/>
            <person name="Brescovit A.D."/>
            <person name="Santos A.J."/>
        </authorList>
    </citation>
    <scope>NUCLEOTIDE SEQUENCE</scope>
    <source>
        <tissue evidence="2">Shoot tissue taken approximately 20 cm above the soil surface</tissue>
    </source>
</reference>
<dbReference type="EMBL" id="GBRH01191987">
    <property type="protein sequence ID" value="JAE05909.1"/>
    <property type="molecule type" value="Transcribed_RNA"/>
</dbReference>
<feature type="region of interest" description="Disordered" evidence="1">
    <location>
        <begin position="1"/>
        <end position="32"/>
    </location>
</feature>
<protein>
    <submittedName>
        <fullName evidence="2">Uncharacterized protein</fullName>
    </submittedName>
</protein>
<dbReference type="AlphaFoldDB" id="A0A0A9U238"/>
<proteinExistence type="predicted"/>
<evidence type="ECO:0000256" key="1">
    <source>
        <dbReference type="SAM" id="MobiDB-lite"/>
    </source>
</evidence>
<evidence type="ECO:0000313" key="2">
    <source>
        <dbReference type="EMBL" id="JAE05909.1"/>
    </source>
</evidence>
<reference evidence="2" key="2">
    <citation type="journal article" date="2015" name="Data Brief">
        <title>Shoot transcriptome of the giant reed, Arundo donax.</title>
        <authorList>
            <person name="Barrero R.A."/>
            <person name="Guerrero F.D."/>
            <person name="Moolhuijzen P."/>
            <person name="Goolsby J.A."/>
            <person name="Tidwell J."/>
            <person name="Bellgard S.E."/>
            <person name="Bellgard M.I."/>
        </authorList>
    </citation>
    <scope>NUCLEOTIDE SEQUENCE</scope>
    <source>
        <tissue evidence="2">Shoot tissue taken approximately 20 cm above the soil surface</tissue>
    </source>
</reference>
<feature type="compositionally biased region" description="Polar residues" evidence="1">
    <location>
        <begin position="8"/>
        <end position="25"/>
    </location>
</feature>
<organism evidence="2">
    <name type="scientific">Arundo donax</name>
    <name type="common">Giant reed</name>
    <name type="synonym">Donax arundinaceus</name>
    <dbReference type="NCBI Taxonomy" id="35708"/>
    <lineage>
        <taxon>Eukaryota</taxon>
        <taxon>Viridiplantae</taxon>
        <taxon>Streptophyta</taxon>
        <taxon>Embryophyta</taxon>
        <taxon>Tracheophyta</taxon>
        <taxon>Spermatophyta</taxon>
        <taxon>Magnoliopsida</taxon>
        <taxon>Liliopsida</taxon>
        <taxon>Poales</taxon>
        <taxon>Poaceae</taxon>
        <taxon>PACMAD clade</taxon>
        <taxon>Arundinoideae</taxon>
        <taxon>Arundineae</taxon>
        <taxon>Arundo</taxon>
    </lineage>
</organism>
<accession>A0A0A9U238</accession>